<organism evidence="6 7">
    <name type="scientific">Apodospora peruviana</name>
    <dbReference type="NCBI Taxonomy" id="516989"/>
    <lineage>
        <taxon>Eukaryota</taxon>
        <taxon>Fungi</taxon>
        <taxon>Dikarya</taxon>
        <taxon>Ascomycota</taxon>
        <taxon>Pezizomycotina</taxon>
        <taxon>Sordariomycetes</taxon>
        <taxon>Sordariomycetidae</taxon>
        <taxon>Sordariales</taxon>
        <taxon>Lasiosphaeriaceae</taxon>
        <taxon>Apodospora</taxon>
    </lineage>
</organism>
<evidence type="ECO:0000256" key="2">
    <source>
        <dbReference type="ARBA" id="ARBA00022723"/>
    </source>
</evidence>
<dbReference type="InterPro" id="IPR011057">
    <property type="entry name" value="Mss4-like_sf"/>
</dbReference>
<dbReference type="GO" id="GO:0016846">
    <property type="term" value="F:carbon-sulfur lyase activity"/>
    <property type="evidence" value="ECO:0007669"/>
    <property type="project" value="InterPro"/>
</dbReference>
<evidence type="ECO:0000313" key="7">
    <source>
        <dbReference type="Proteomes" id="UP001283341"/>
    </source>
</evidence>
<evidence type="ECO:0000256" key="3">
    <source>
        <dbReference type="ARBA" id="ARBA00022833"/>
    </source>
</evidence>
<evidence type="ECO:0000313" key="6">
    <source>
        <dbReference type="EMBL" id="KAK3318717.1"/>
    </source>
</evidence>
<proteinExistence type="inferred from homology"/>
<keyword evidence="2" id="KW-0479">Metal-binding</keyword>
<dbReference type="PANTHER" id="PTHR33337:SF40">
    <property type="entry name" value="CENP-V_GFA DOMAIN-CONTAINING PROTEIN-RELATED"/>
    <property type="match status" value="1"/>
</dbReference>
<dbReference type="InterPro" id="IPR006913">
    <property type="entry name" value="CENP-V/GFA"/>
</dbReference>
<comment type="similarity">
    <text evidence="1">Belongs to the Gfa family.</text>
</comment>
<feature type="domain" description="CENP-V/GFA" evidence="5">
    <location>
        <begin position="6"/>
        <end position="133"/>
    </location>
</feature>
<keyword evidence="4" id="KW-0456">Lyase</keyword>
<reference evidence="6" key="2">
    <citation type="submission" date="2023-06" db="EMBL/GenBank/DDBJ databases">
        <authorList>
            <consortium name="Lawrence Berkeley National Laboratory"/>
            <person name="Haridas S."/>
            <person name="Hensen N."/>
            <person name="Bonometti L."/>
            <person name="Westerberg I."/>
            <person name="Brannstrom I.O."/>
            <person name="Guillou S."/>
            <person name="Cros-Aarteil S."/>
            <person name="Calhoun S."/>
            <person name="Kuo A."/>
            <person name="Mondo S."/>
            <person name="Pangilinan J."/>
            <person name="Riley R."/>
            <person name="Labutti K."/>
            <person name="Andreopoulos B."/>
            <person name="Lipzen A."/>
            <person name="Chen C."/>
            <person name="Yanf M."/>
            <person name="Daum C."/>
            <person name="Ng V."/>
            <person name="Clum A."/>
            <person name="Steindorff A."/>
            <person name="Ohm R."/>
            <person name="Martin F."/>
            <person name="Silar P."/>
            <person name="Natvig D."/>
            <person name="Lalanne C."/>
            <person name="Gautier V."/>
            <person name="Ament-Velasquez S.L."/>
            <person name="Kruys A."/>
            <person name="Hutchinson M.I."/>
            <person name="Powell A.J."/>
            <person name="Barry K."/>
            <person name="Miller A.N."/>
            <person name="Grigoriev I.V."/>
            <person name="Debuchy R."/>
            <person name="Gladieux P."/>
            <person name="Thoren M.H."/>
            <person name="Johannesson H."/>
        </authorList>
    </citation>
    <scope>NUCLEOTIDE SEQUENCE</scope>
    <source>
        <strain evidence="6">CBS 118394</strain>
    </source>
</reference>
<dbReference type="SUPFAM" id="SSF51316">
    <property type="entry name" value="Mss4-like"/>
    <property type="match status" value="1"/>
</dbReference>
<dbReference type="PANTHER" id="PTHR33337">
    <property type="entry name" value="GFA DOMAIN-CONTAINING PROTEIN"/>
    <property type="match status" value="1"/>
</dbReference>
<dbReference type="Gene3D" id="3.90.1590.10">
    <property type="entry name" value="glutathione-dependent formaldehyde- activating enzyme (gfa)"/>
    <property type="match status" value="1"/>
</dbReference>
<protein>
    <submittedName>
        <fullName evidence="6">Mss4-like protein</fullName>
    </submittedName>
</protein>
<dbReference type="EMBL" id="JAUEDM010000004">
    <property type="protein sequence ID" value="KAK3318717.1"/>
    <property type="molecule type" value="Genomic_DNA"/>
</dbReference>
<reference evidence="6" key="1">
    <citation type="journal article" date="2023" name="Mol. Phylogenet. Evol.">
        <title>Genome-scale phylogeny and comparative genomics of the fungal order Sordariales.</title>
        <authorList>
            <person name="Hensen N."/>
            <person name="Bonometti L."/>
            <person name="Westerberg I."/>
            <person name="Brannstrom I.O."/>
            <person name="Guillou S."/>
            <person name="Cros-Aarteil S."/>
            <person name="Calhoun S."/>
            <person name="Haridas S."/>
            <person name="Kuo A."/>
            <person name="Mondo S."/>
            <person name="Pangilinan J."/>
            <person name="Riley R."/>
            <person name="LaButti K."/>
            <person name="Andreopoulos B."/>
            <person name="Lipzen A."/>
            <person name="Chen C."/>
            <person name="Yan M."/>
            <person name="Daum C."/>
            <person name="Ng V."/>
            <person name="Clum A."/>
            <person name="Steindorff A."/>
            <person name="Ohm R.A."/>
            <person name="Martin F."/>
            <person name="Silar P."/>
            <person name="Natvig D.O."/>
            <person name="Lalanne C."/>
            <person name="Gautier V."/>
            <person name="Ament-Velasquez S.L."/>
            <person name="Kruys A."/>
            <person name="Hutchinson M.I."/>
            <person name="Powell A.J."/>
            <person name="Barry K."/>
            <person name="Miller A.N."/>
            <person name="Grigoriev I.V."/>
            <person name="Debuchy R."/>
            <person name="Gladieux P."/>
            <person name="Hiltunen Thoren M."/>
            <person name="Johannesson H."/>
        </authorList>
    </citation>
    <scope>NUCLEOTIDE SEQUENCE</scope>
    <source>
        <strain evidence="6">CBS 118394</strain>
    </source>
</reference>
<evidence type="ECO:0000259" key="5">
    <source>
        <dbReference type="PROSITE" id="PS51891"/>
    </source>
</evidence>
<gene>
    <name evidence="6" type="ORF">B0H66DRAFT_603286</name>
</gene>
<name>A0AAE0I5V7_9PEZI</name>
<dbReference type="Proteomes" id="UP001283341">
    <property type="component" value="Unassembled WGS sequence"/>
</dbReference>
<comment type="caution">
    <text evidence="6">The sequence shown here is derived from an EMBL/GenBank/DDBJ whole genome shotgun (WGS) entry which is preliminary data.</text>
</comment>
<evidence type="ECO:0000256" key="4">
    <source>
        <dbReference type="ARBA" id="ARBA00023239"/>
    </source>
</evidence>
<dbReference type="AlphaFoldDB" id="A0AAE0I5V7"/>
<keyword evidence="3" id="KW-0862">Zinc</keyword>
<dbReference type="Pfam" id="PF04828">
    <property type="entry name" value="GFA"/>
    <property type="match status" value="1"/>
</dbReference>
<accession>A0AAE0I5V7</accession>
<keyword evidence="7" id="KW-1185">Reference proteome</keyword>
<dbReference type="GO" id="GO:0046872">
    <property type="term" value="F:metal ion binding"/>
    <property type="evidence" value="ECO:0007669"/>
    <property type="project" value="UniProtKB-KW"/>
</dbReference>
<evidence type="ECO:0000256" key="1">
    <source>
        <dbReference type="ARBA" id="ARBA00005495"/>
    </source>
</evidence>
<dbReference type="PROSITE" id="PS51891">
    <property type="entry name" value="CENP_V_GFA"/>
    <property type="match status" value="1"/>
</dbReference>
<sequence length="148" mass="16000">MSTTRYEGKCLCGGIRFTISSEPSFVGSCYCLHCIKGSGGVNQVVGRFSKKDVKIEAGEDLITTYVFTDTSTGKGKDKTFCKTCGAPLWTVPESARKSDELLIRTALLENGSEIKPKVAIFTRTRASWVPSIEGVPDFETMPPPPPAA</sequence>